<feature type="compositionally biased region" description="Polar residues" evidence="1">
    <location>
        <begin position="75"/>
        <end position="91"/>
    </location>
</feature>
<dbReference type="AlphaFoldDB" id="A0A835GX05"/>
<gene>
    <name evidence="2" type="ORF">IFM89_003526</name>
</gene>
<reference evidence="2 3" key="1">
    <citation type="submission" date="2020-10" db="EMBL/GenBank/DDBJ databases">
        <title>The Coptis chinensis genome and diversification of protoberbering-type alkaloids.</title>
        <authorList>
            <person name="Wang B."/>
            <person name="Shu S."/>
            <person name="Song C."/>
            <person name="Liu Y."/>
        </authorList>
    </citation>
    <scope>NUCLEOTIDE SEQUENCE [LARGE SCALE GENOMIC DNA]</scope>
    <source>
        <strain evidence="2">HL-2020</strain>
        <tissue evidence="2">Leaf</tissue>
    </source>
</reference>
<comment type="caution">
    <text evidence="2">The sequence shown here is derived from an EMBL/GenBank/DDBJ whole genome shotgun (WGS) entry which is preliminary data.</text>
</comment>
<evidence type="ECO:0000313" key="3">
    <source>
        <dbReference type="Proteomes" id="UP000631114"/>
    </source>
</evidence>
<dbReference type="EMBL" id="JADFTS010000009">
    <property type="protein sequence ID" value="KAF9587508.1"/>
    <property type="molecule type" value="Genomic_DNA"/>
</dbReference>
<evidence type="ECO:0000256" key="1">
    <source>
        <dbReference type="SAM" id="MobiDB-lite"/>
    </source>
</evidence>
<sequence length="154" mass="17157">MMIFCPNPLLLKNYVNNLAWAHAVRVYLRGKKKLKYLTDNPPASTDMKYEDWMCEDSIVMGWLWHSMVLLNSSLAQRSNPSPNLTESSAFVSSSAGRGGSTRGGFHHGGRSTRGVRGGRTGGRGDRKYDHCGGTNHIANKHENEKHLIKSNKTK</sequence>
<evidence type="ECO:0000313" key="2">
    <source>
        <dbReference type="EMBL" id="KAF9587508.1"/>
    </source>
</evidence>
<dbReference type="Proteomes" id="UP000631114">
    <property type="component" value="Unassembled WGS sequence"/>
</dbReference>
<accession>A0A835GX05</accession>
<dbReference type="OrthoDB" id="1750575at2759"/>
<name>A0A835GX05_9MAGN</name>
<feature type="region of interest" description="Disordered" evidence="1">
    <location>
        <begin position="75"/>
        <end position="154"/>
    </location>
</feature>
<keyword evidence="3" id="KW-1185">Reference proteome</keyword>
<proteinExistence type="predicted"/>
<organism evidence="2 3">
    <name type="scientific">Coptis chinensis</name>
    <dbReference type="NCBI Taxonomy" id="261450"/>
    <lineage>
        <taxon>Eukaryota</taxon>
        <taxon>Viridiplantae</taxon>
        <taxon>Streptophyta</taxon>
        <taxon>Embryophyta</taxon>
        <taxon>Tracheophyta</taxon>
        <taxon>Spermatophyta</taxon>
        <taxon>Magnoliopsida</taxon>
        <taxon>Ranunculales</taxon>
        <taxon>Ranunculaceae</taxon>
        <taxon>Coptidoideae</taxon>
        <taxon>Coptis</taxon>
    </lineage>
</organism>
<protein>
    <submittedName>
        <fullName evidence="2">Uncharacterized protein</fullName>
    </submittedName>
</protein>